<reference evidence="7 8" key="1">
    <citation type="journal article" date="2022" name="Gigascience">
        <title>A chromosome-level genome assembly and annotation of the desert horned lizard, Phrynosoma platyrhinos, provides insight into chromosomal rearrangements among reptiles.</title>
        <authorList>
            <person name="Koochekian N."/>
            <person name="Ascanio A."/>
            <person name="Farleigh K."/>
            <person name="Card D.C."/>
            <person name="Schield D.R."/>
            <person name="Castoe T.A."/>
            <person name="Jezkova T."/>
        </authorList>
    </citation>
    <scope>NUCLEOTIDE SEQUENCE [LARGE SCALE GENOMIC DNA]</scope>
    <source>
        <strain evidence="7">NK-2021</strain>
    </source>
</reference>
<evidence type="ECO:0000256" key="2">
    <source>
        <dbReference type="ARBA" id="ARBA00022490"/>
    </source>
</evidence>
<dbReference type="Proteomes" id="UP000826234">
    <property type="component" value="Unassembled WGS sequence"/>
</dbReference>
<comment type="subcellular location">
    <subcellularLocation>
        <location evidence="1">Cytoplasm</location>
    </subcellularLocation>
</comment>
<evidence type="ECO:0000256" key="4">
    <source>
        <dbReference type="ARBA" id="ARBA00022679"/>
    </source>
</evidence>
<name>A0ABQ7SNK0_PHRPL</name>
<dbReference type="PANTHER" id="PTHR46392:SF1">
    <property type="entry name" value="DUAL SERINE_THREONINE AND TYROSINE PROTEIN KINASE"/>
    <property type="match status" value="1"/>
</dbReference>
<feature type="region of interest" description="Disordered" evidence="6">
    <location>
        <begin position="69"/>
        <end position="102"/>
    </location>
</feature>
<protein>
    <submittedName>
        <fullName evidence="7">Uncharacterized protein</fullName>
    </submittedName>
</protein>
<evidence type="ECO:0000256" key="5">
    <source>
        <dbReference type="ARBA" id="ARBA00022777"/>
    </source>
</evidence>
<proteinExistence type="predicted"/>
<dbReference type="EMBL" id="JAIPUX010005289">
    <property type="protein sequence ID" value="KAH0618874.1"/>
    <property type="molecule type" value="Genomic_DNA"/>
</dbReference>
<comment type="caution">
    <text evidence="7">The sequence shown here is derived from an EMBL/GenBank/DDBJ whole genome shotgun (WGS) entry which is preliminary data.</text>
</comment>
<accession>A0ABQ7SNK0</accession>
<feature type="compositionally biased region" description="Pro residues" evidence="6">
    <location>
        <begin position="76"/>
        <end position="97"/>
    </location>
</feature>
<keyword evidence="5" id="KW-0418">Kinase</keyword>
<keyword evidence="8" id="KW-1185">Reference proteome</keyword>
<evidence type="ECO:0000313" key="7">
    <source>
        <dbReference type="EMBL" id="KAH0618874.1"/>
    </source>
</evidence>
<evidence type="ECO:0000256" key="3">
    <source>
        <dbReference type="ARBA" id="ARBA00022527"/>
    </source>
</evidence>
<dbReference type="PANTHER" id="PTHR46392">
    <property type="entry name" value="DUAL SERINE/THREONINE AND TYROSINE PROTEIN KINASE"/>
    <property type="match status" value="1"/>
</dbReference>
<organism evidence="7 8">
    <name type="scientific">Phrynosoma platyrhinos</name>
    <name type="common">Desert horned lizard</name>
    <dbReference type="NCBI Taxonomy" id="52577"/>
    <lineage>
        <taxon>Eukaryota</taxon>
        <taxon>Metazoa</taxon>
        <taxon>Chordata</taxon>
        <taxon>Craniata</taxon>
        <taxon>Vertebrata</taxon>
        <taxon>Euteleostomi</taxon>
        <taxon>Lepidosauria</taxon>
        <taxon>Squamata</taxon>
        <taxon>Bifurcata</taxon>
        <taxon>Unidentata</taxon>
        <taxon>Episquamata</taxon>
        <taxon>Toxicofera</taxon>
        <taxon>Iguania</taxon>
        <taxon>Phrynosomatidae</taxon>
        <taxon>Phrynosomatinae</taxon>
        <taxon>Phrynosoma</taxon>
    </lineage>
</organism>
<evidence type="ECO:0000256" key="6">
    <source>
        <dbReference type="SAM" id="MobiDB-lite"/>
    </source>
</evidence>
<keyword evidence="3" id="KW-0723">Serine/threonine-protein kinase</keyword>
<gene>
    <name evidence="7" type="ORF">JD844_018397</name>
</gene>
<keyword evidence="2" id="KW-0963">Cytoplasm</keyword>
<dbReference type="InterPro" id="IPR051302">
    <property type="entry name" value="Dual_SerThr-Tyr_Kinase"/>
</dbReference>
<keyword evidence="4" id="KW-0808">Transferase</keyword>
<evidence type="ECO:0000256" key="1">
    <source>
        <dbReference type="ARBA" id="ARBA00004496"/>
    </source>
</evidence>
<sequence length="277" mass="30264">MSGGWGGSSARGGGGLNRELCRAFGHYNRHLARLQHNLRETKKFFRDVKYSQGTAAVFPAAVAPVGGSGCAGPASEEPPPLPPLPLPLPLSPPPDPDSAPTGGGAPLQAGCFSFTLLGQLSSIAFPRHEEEYLQLTVTCHPCLLIFGQNCNAKCQLLNMLLGERLLPTTKISSEENCKRRRIHFTHGRQTRISLALPGQYELVHNLAAHQGRWETIPEEDLEIHGDNEDLAHQIAELEVTLNHTLLQTNFRLPFFGHRTSDPSHTGTEEASLKHEVL</sequence>
<evidence type="ECO:0000313" key="8">
    <source>
        <dbReference type="Proteomes" id="UP000826234"/>
    </source>
</evidence>